<gene>
    <name evidence="4" type="ORF">CR938_04740</name>
</gene>
<dbReference type="OrthoDB" id="5326845at2"/>
<evidence type="ECO:0000256" key="2">
    <source>
        <dbReference type="ARBA" id="ARBA00022801"/>
    </source>
</evidence>
<dbReference type="RefSeq" id="WP_162123900.1">
    <property type="nucleotide sequence ID" value="NZ_PDWK01000016.1"/>
</dbReference>
<protein>
    <submittedName>
        <fullName evidence="4">Ribonuclease</fullName>
    </submittedName>
</protein>
<dbReference type="GO" id="GO:0016787">
    <property type="term" value="F:hydrolase activity"/>
    <property type="evidence" value="ECO:0007669"/>
    <property type="project" value="UniProtKB-KW"/>
</dbReference>
<dbReference type="Pfam" id="PF00545">
    <property type="entry name" value="Ribonuclease"/>
    <property type="match status" value="1"/>
</dbReference>
<dbReference type="EMBL" id="PDWK01000016">
    <property type="protein sequence ID" value="KAF1689711.1"/>
    <property type="molecule type" value="Genomic_DNA"/>
</dbReference>
<feature type="region of interest" description="Disordered" evidence="3">
    <location>
        <begin position="84"/>
        <end position="107"/>
    </location>
</feature>
<dbReference type="InterPro" id="IPR016191">
    <property type="entry name" value="Ribonuclease/ribotoxin"/>
</dbReference>
<keyword evidence="5" id="KW-1185">Reference proteome</keyword>
<dbReference type="SUPFAM" id="SSF53933">
    <property type="entry name" value="Microbial ribonucleases"/>
    <property type="match status" value="1"/>
</dbReference>
<accession>A0A921TIG2</accession>
<evidence type="ECO:0000313" key="5">
    <source>
        <dbReference type="Proteomes" id="UP000717981"/>
    </source>
</evidence>
<feature type="region of interest" description="Disordered" evidence="3">
    <location>
        <begin position="36"/>
        <end position="60"/>
    </location>
</feature>
<keyword evidence="2" id="KW-0378">Hydrolase</keyword>
<evidence type="ECO:0000256" key="3">
    <source>
        <dbReference type="SAM" id="MobiDB-lite"/>
    </source>
</evidence>
<dbReference type="GO" id="GO:0003723">
    <property type="term" value="F:RNA binding"/>
    <property type="evidence" value="ECO:0007669"/>
    <property type="project" value="InterPro"/>
</dbReference>
<sequence>MSSRRPPSLSRGLRWLAALLLVAGLAWLQRPGADVPATPPAAGDVRPSAPAHEGPALPDFLPPEAGPVVERILRGGPFPYRQDGAVFGNREGRLPPRPRGHYREYTVPTPGLSHRGARRIVTGGDPPTEWYYTADHYETFRPFRVTATETHR</sequence>
<organism evidence="4 5">
    <name type="scientific">Pseudoxanthomonas taiwanensis</name>
    <dbReference type="NCBI Taxonomy" id="176598"/>
    <lineage>
        <taxon>Bacteria</taxon>
        <taxon>Pseudomonadati</taxon>
        <taxon>Pseudomonadota</taxon>
        <taxon>Gammaproteobacteria</taxon>
        <taxon>Lysobacterales</taxon>
        <taxon>Lysobacteraceae</taxon>
        <taxon>Pseudoxanthomonas</taxon>
    </lineage>
</organism>
<dbReference type="Proteomes" id="UP000717981">
    <property type="component" value="Unassembled WGS sequence"/>
</dbReference>
<evidence type="ECO:0000313" key="4">
    <source>
        <dbReference type="EMBL" id="KAF1689711.1"/>
    </source>
</evidence>
<comment type="caution">
    <text evidence="4">The sequence shown here is derived from an EMBL/GenBank/DDBJ whole genome shotgun (WGS) entry which is preliminary data.</text>
</comment>
<dbReference type="GO" id="GO:0004521">
    <property type="term" value="F:RNA endonuclease activity"/>
    <property type="evidence" value="ECO:0007669"/>
    <property type="project" value="InterPro"/>
</dbReference>
<evidence type="ECO:0000256" key="1">
    <source>
        <dbReference type="ARBA" id="ARBA00022722"/>
    </source>
</evidence>
<proteinExistence type="predicted"/>
<dbReference type="AlphaFoldDB" id="A0A921TIG2"/>
<name>A0A921TIG2_9GAMM</name>
<reference evidence="4" key="1">
    <citation type="submission" date="2017-10" db="EMBL/GenBank/DDBJ databases">
        <title>Whole genome sequencing of members of genus Pseudoxanthomonas.</title>
        <authorList>
            <person name="Kumar S."/>
            <person name="Bansal K."/>
            <person name="Kaur A."/>
            <person name="Patil P."/>
            <person name="Sharma S."/>
            <person name="Patil P.B."/>
        </authorList>
    </citation>
    <scope>NUCLEOTIDE SEQUENCE</scope>
    <source>
        <strain evidence="4">DSM 22914</strain>
    </source>
</reference>
<dbReference type="InterPro" id="IPR000026">
    <property type="entry name" value="N1-like"/>
</dbReference>
<keyword evidence="1" id="KW-0540">Nuclease</keyword>
<dbReference type="Gene3D" id="3.10.450.30">
    <property type="entry name" value="Microbial ribonucleases"/>
    <property type="match status" value="1"/>
</dbReference>